<dbReference type="Gene3D" id="3.40.50.300">
    <property type="entry name" value="P-loop containing nucleotide triphosphate hydrolases"/>
    <property type="match status" value="1"/>
</dbReference>
<dbReference type="InterPro" id="IPR027417">
    <property type="entry name" value="P-loop_NTPase"/>
</dbReference>
<evidence type="ECO:0000313" key="1">
    <source>
        <dbReference type="EMBL" id="CAK9146392.1"/>
    </source>
</evidence>
<dbReference type="AlphaFoldDB" id="A0ABC8RNL0"/>
<dbReference type="Proteomes" id="UP001642360">
    <property type="component" value="Unassembled WGS sequence"/>
</dbReference>
<evidence type="ECO:0008006" key="3">
    <source>
        <dbReference type="Google" id="ProtNLM"/>
    </source>
</evidence>
<name>A0ABC8RNL0_9AQUA</name>
<comment type="caution">
    <text evidence="1">The sequence shown here is derived from an EMBL/GenBank/DDBJ whole genome shotgun (WGS) entry which is preliminary data.</text>
</comment>
<accession>A0ABC8RNL0</accession>
<organism evidence="1 2">
    <name type="scientific">Ilex paraguariensis</name>
    <name type="common">yerba mate</name>
    <dbReference type="NCBI Taxonomy" id="185542"/>
    <lineage>
        <taxon>Eukaryota</taxon>
        <taxon>Viridiplantae</taxon>
        <taxon>Streptophyta</taxon>
        <taxon>Embryophyta</taxon>
        <taxon>Tracheophyta</taxon>
        <taxon>Spermatophyta</taxon>
        <taxon>Magnoliopsida</taxon>
        <taxon>eudicotyledons</taxon>
        <taxon>Gunneridae</taxon>
        <taxon>Pentapetalae</taxon>
        <taxon>asterids</taxon>
        <taxon>campanulids</taxon>
        <taxon>Aquifoliales</taxon>
        <taxon>Aquifoliaceae</taxon>
        <taxon>Ilex</taxon>
    </lineage>
</organism>
<proteinExistence type="predicted"/>
<sequence length="88" mass="9823">MSEKKKDAMAQVEKWKAALIEAANLAGMVLGDKEISAQPNGLMHLQKQLLSEILKSKCVEIWNVDEGITKIKDNIGYKRVLIVLDDVD</sequence>
<keyword evidence="2" id="KW-1185">Reference proteome</keyword>
<dbReference type="EMBL" id="CAUOFW020001569">
    <property type="protein sequence ID" value="CAK9146392.1"/>
    <property type="molecule type" value="Genomic_DNA"/>
</dbReference>
<evidence type="ECO:0000313" key="2">
    <source>
        <dbReference type="Proteomes" id="UP001642360"/>
    </source>
</evidence>
<protein>
    <recommendedName>
        <fullName evidence="3">Disease resistance protein</fullName>
    </recommendedName>
</protein>
<gene>
    <name evidence="1" type="ORF">ILEXP_LOCUS14235</name>
</gene>
<reference evidence="1 2" key="1">
    <citation type="submission" date="2024-02" db="EMBL/GenBank/DDBJ databases">
        <authorList>
            <person name="Vignale AGUSTIN F."/>
            <person name="Sosa J E."/>
            <person name="Modenutti C."/>
        </authorList>
    </citation>
    <scope>NUCLEOTIDE SEQUENCE [LARGE SCALE GENOMIC DNA]</scope>
</reference>